<dbReference type="HOGENOM" id="CLU_001600_0_1_12"/>
<dbReference type="GO" id="GO:0003887">
    <property type="term" value="F:DNA-directed DNA polymerase activity"/>
    <property type="evidence" value="ECO:0007669"/>
    <property type="project" value="UniProtKB-KW"/>
</dbReference>
<name>F0RZ69_SPHGB</name>
<dbReference type="InterPro" id="IPR004013">
    <property type="entry name" value="PHP_dom"/>
</dbReference>
<evidence type="ECO:0000259" key="8">
    <source>
        <dbReference type="Pfam" id="PF07733"/>
    </source>
</evidence>
<dbReference type="Pfam" id="PF14579">
    <property type="entry name" value="HHH_6"/>
    <property type="match status" value="1"/>
</dbReference>
<dbReference type="GO" id="GO:0008408">
    <property type="term" value="F:3'-5' exonuclease activity"/>
    <property type="evidence" value="ECO:0007669"/>
    <property type="project" value="InterPro"/>
</dbReference>
<evidence type="ECO:0000256" key="5">
    <source>
        <dbReference type="ARBA" id="ARBA00022932"/>
    </source>
</evidence>
<keyword evidence="2 11" id="KW-0808">Transferase</keyword>
<dbReference type="EC" id="2.7.7.7" evidence="1"/>
<evidence type="ECO:0000256" key="4">
    <source>
        <dbReference type="ARBA" id="ARBA00022705"/>
    </source>
</evidence>
<dbReference type="Pfam" id="PF02811">
    <property type="entry name" value="PHP"/>
    <property type="match status" value="1"/>
</dbReference>
<evidence type="ECO:0000313" key="11">
    <source>
        <dbReference type="EMBL" id="ADY13350.1"/>
    </source>
</evidence>
<reference evidence="12" key="1">
    <citation type="submission" date="2011-02" db="EMBL/GenBank/DDBJ databases">
        <title>Complete sequence of Spirochaeta sp. Buddy.</title>
        <authorList>
            <person name="Lucas S."/>
            <person name="Copeland A."/>
            <person name="Lapidus A."/>
            <person name="Cheng J.-F."/>
            <person name="Goodwin L."/>
            <person name="Pitluck S."/>
            <person name="Zeytun A."/>
            <person name="Detter J.C."/>
            <person name="Han C."/>
            <person name="Tapia R."/>
            <person name="Land M."/>
            <person name="Hauser L."/>
            <person name="Kyrpides N."/>
            <person name="Ivanova N."/>
            <person name="Mikhailova N."/>
            <person name="Pagani I."/>
            <person name="Ritalahti K.M."/>
            <person name="Loeffler F.E."/>
            <person name="Woyke T."/>
        </authorList>
    </citation>
    <scope>NUCLEOTIDE SEQUENCE [LARGE SCALE GENOMIC DNA]</scope>
    <source>
        <strain evidence="12">ATCC BAA-1886 / DSM 22777 / Buddy</strain>
    </source>
</reference>
<protein>
    <recommendedName>
        <fullName evidence="1">DNA-directed DNA polymerase</fullName>
        <ecNumber evidence="1">2.7.7.7</ecNumber>
    </recommendedName>
</protein>
<comment type="catalytic activity">
    <reaction evidence="6">
        <text>DNA(n) + a 2'-deoxyribonucleoside 5'-triphosphate = DNA(n+1) + diphosphate</text>
        <dbReference type="Rhea" id="RHEA:22508"/>
        <dbReference type="Rhea" id="RHEA-COMP:17339"/>
        <dbReference type="Rhea" id="RHEA-COMP:17340"/>
        <dbReference type="ChEBI" id="CHEBI:33019"/>
        <dbReference type="ChEBI" id="CHEBI:61560"/>
        <dbReference type="ChEBI" id="CHEBI:173112"/>
        <dbReference type="EC" id="2.7.7.7"/>
    </reaction>
</comment>
<organism evidence="11 12">
    <name type="scientific">Sphaerochaeta globosa (strain ATCC BAA-1886 / DSM 22777 / Buddy)</name>
    <name type="common">Spirochaeta sp. (strain Buddy)</name>
    <dbReference type="NCBI Taxonomy" id="158189"/>
    <lineage>
        <taxon>Bacteria</taxon>
        <taxon>Pseudomonadati</taxon>
        <taxon>Spirochaetota</taxon>
        <taxon>Spirochaetia</taxon>
        <taxon>Spirochaetales</taxon>
        <taxon>Sphaerochaetaceae</taxon>
        <taxon>Sphaerochaeta</taxon>
    </lineage>
</organism>
<dbReference type="OrthoDB" id="9803237at2"/>
<keyword evidence="5" id="KW-0239">DNA-directed DNA polymerase</keyword>
<dbReference type="Pfam" id="PF07733">
    <property type="entry name" value="DNA_pol3_alpha"/>
    <property type="match status" value="1"/>
</dbReference>
<dbReference type="InterPro" id="IPR004805">
    <property type="entry name" value="DnaE2/DnaE/PolC"/>
</dbReference>
<evidence type="ECO:0000313" key="12">
    <source>
        <dbReference type="Proteomes" id="UP000008466"/>
    </source>
</evidence>
<dbReference type="GO" id="GO:0006260">
    <property type="term" value="P:DNA replication"/>
    <property type="evidence" value="ECO:0007669"/>
    <property type="project" value="UniProtKB-KW"/>
</dbReference>
<dbReference type="AlphaFoldDB" id="F0RZ69"/>
<evidence type="ECO:0000259" key="9">
    <source>
        <dbReference type="Pfam" id="PF14579"/>
    </source>
</evidence>
<evidence type="ECO:0000259" key="7">
    <source>
        <dbReference type="Pfam" id="PF02811"/>
    </source>
</evidence>
<feature type="domain" description="Bacterial DNA polymerase III alpha subunit NTPase" evidence="8">
    <location>
        <begin position="244"/>
        <end position="480"/>
    </location>
</feature>
<dbReference type="eggNOG" id="COG0587">
    <property type="taxonomic scope" value="Bacteria"/>
</dbReference>
<dbReference type="Proteomes" id="UP000008466">
    <property type="component" value="Chromosome"/>
</dbReference>
<keyword evidence="4" id="KW-0235">DNA replication</keyword>
<dbReference type="PANTHER" id="PTHR32294">
    <property type="entry name" value="DNA POLYMERASE III SUBUNIT ALPHA"/>
    <property type="match status" value="1"/>
</dbReference>
<dbReference type="Pfam" id="PF17657">
    <property type="entry name" value="DNA_pol3_finger"/>
    <property type="match status" value="1"/>
</dbReference>
<feature type="domain" description="PHP" evidence="7">
    <location>
        <begin position="9"/>
        <end position="104"/>
    </location>
</feature>
<sequence length="970" mass="109775">METRLALTTSYSLLWGTMQPNRLFDQLKQWNVGKVAITDRDSLCGYPACREEAQRCNIELICAACLTQGSDTLYAFVQSQKGYEKLCLLLTQRAQDPSFSYLPSLLRESDGLVLATTSAVLLHAFAQKNLLVYAAITPSCLKAVQTARHLALPLLACDDALLLEKEDKEVHRILRCMDLHKTVGSLQEEDCAAQCNVLLDPDQWNQAFSCWPEAVDNTNLLQAYDPFPSSLIFPEYPVEDAAKELEARVLKGAEVRYGEVNDAIMERITYELAIIRDKGFAPYFLVMHDIVQMSSRTCGRGSGAASIVSYCLFITNVDPLAYHLYFERFLSPSRLDPPDIDVDFAWDERDGVFAAVFERFGIDHCARVANHNCFRLRGAVRETGRCYGLSDTQITEAEKKLFISGQKDLDDPLWQTICRIATKLEGLPKEISMHCGGLVITPKPVHCYAPLRLSSDGYPLLAWEKEGTEMAGFVKIDLLGNRSLAVIRDTLENLKEEELSIDQRLWHPTEDGPTIAALEKGDSMGVFYIESPAMRQLQKKTGRGDFEHIVIHSSIIRPAANKFIAEYVERLRGKKWEPLHPRLSYILDETYGILCYQEDVSKTAVALAGFNEADADKLRKVIAKKAGGEKLRVYRKQFFDGCKANAVSEQTTQQIWEMMLSFDGYSFCKPHSASYAMVSFQSAYLRVHHPSHFMAAVLSNQGGYYRSQAYISEARRMGINVEGPDINTSRICYHAQGNTLFIGLMAIANLKEQTRMQILAERRKGGLFFDLKDASTRLDLCREDWVSLVESGCCDSLGRQYRRSEQLRILLTNAERTTRSDQLELFAPEKHIPGQTRSLVQVKHTEDELHREFSALGFLRSYHPLLLWSSYLQGLKRVRASELSQYVGRYVNLIGYQITQKQVMTKTGESMSFVSFEDETALYETVLFPDLYQRFYPLLSSLWPLVVFGLVQDDQGALIVEVQHLKKVGS</sequence>
<dbReference type="RefSeq" id="WP_013607200.1">
    <property type="nucleotide sequence ID" value="NC_015152.1"/>
</dbReference>
<keyword evidence="12" id="KW-1185">Reference proteome</keyword>
<dbReference type="CDD" id="cd04485">
    <property type="entry name" value="DnaE_OBF"/>
    <property type="match status" value="1"/>
</dbReference>
<dbReference type="STRING" id="158189.SpiBuddy_1525"/>
<gene>
    <name evidence="11" type="ordered locus">SpiBuddy_1525</name>
</gene>
<dbReference type="Gene3D" id="3.20.20.140">
    <property type="entry name" value="Metal-dependent hydrolases"/>
    <property type="match status" value="2"/>
</dbReference>
<evidence type="ECO:0000256" key="1">
    <source>
        <dbReference type="ARBA" id="ARBA00012417"/>
    </source>
</evidence>
<dbReference type="KEGG" id="sbu:SpiBuddy_1525"/>
<feature type="domain" description="DNA polymerase III alpha subunit finger" evidence="10">
    <location>
        <begin position="484"/>
        <end position="645"/>
    </location>
</feature>
<keyword evidence="3 11" id="KW-0548">Nucleotidyltransferase</keyword>
<evidence type="ECO:0000256" key="6">
    <source>
        <dbReference type="ARBA" id="ARBA00049244"/>
    </source>
</evidence>
<evidence type="ECO:0000256" key="3">
    <source>
        <dbReference type="ARBA" id="ARBA00022695"/>
    </source>
</evidence>
<proteinExistence type="predicted"/>
<dbReference type="EMBL" id="CP002541">
    <property type="protein sequence ID" value="ADY13350.1"/>
    <property type="molecule type" value="Genomic_DNA"/>
</dbReference>
<dbReference type="Gene3D" id="1.10.150.870">
    <property type="match status" value="1"/>
</dbReference>
<feature type="domain" description="DNA polymerase helix-hairpin-helix motif" evidence="9">
    <location>
        <begin position="718"/>
        <end position="800"/>
    </location>
</feature>
<dbReference type="InterPro" id="IPR040982">
    <property type="entry name" value="DNA_pol3_finger"/>
</dbReference>
<dbReference type="InterPro" id="IPR011708">
    <property type="entry name" value="DNA_pol3_alpha_NTPase_dom"/>
</dbReference>
<dbReference type="NCBIfam" id="TIGR00594">
    <property type="entry name" value="polc"/>
    <property type="match status" value="1"/>
</dbReference>
<evidence type="ECO:0000256" key="2">
    <source>
        <dbReference type="ARBA" id="ARBA00022679"/>
    </source>
</evidence>
<dbReference type="InterPro" id="IPR029460">
    <property type="entry name" value="DNAPol_HHH"/>
</dbReference>
<accession>F0RZ69</accession>
<evidence type="ECO:0000259" key="10">
    <source>
        <dbReference type="Pfam" id="PF17657"/>
    </source>
</evidence>